<accession>A0A0F8ZWI6</accession>
<dbReference type="PANTHER" id="PTHR23131:SF4">
    <property type="entry name" value="METALLO-BETA-LACTAMASE SUPERFAMILY POTEIN"/>
    <property type="match status" value="1"/>
</dbReference>
<dbReference type="AlphaFoldDB" id="A0A0F8ZWI6"/>
<protein>
    <recommendedName>
        <fullName evidence="1">Metallo-beta-lactamase domain-containing protein</fullName>
    </recommendedName>
</protein>
<sequence length="162" mass="19012">CVYYRKKGILFSGDHILSSITPHLGTLVIPGAKEFNKKNNYENILEHYLNSLDKIDELKSKTILPGHEQIIYDPHARIIGIKNHHQNRLHEISKIIENKPMTPLNIALNHFGNDLDPMNRILATSETLVHLDYLEFQNEVKKKEENGIIYYWSEHPWERVEY</sequence>
<feature type="non-terminal residue" evidence="2">
    <location>
        <position position="1"/>
    </location>
</feature>
<comment type="caution">
    <text evidence="2">The sequence shown here is derived from an EMBL/GenBank/DDBJ whole genome shotgun (WGS) entry which is preliminary data.</text>
</comment>
<dbReference type="InterPro" id="IPR036866">
    <property type="entry name" value="RibonucZ/Hydroxyglut_hydro"/>
</dbReference>
<dbReference type="InterPro" id="IPR050662">
    <property type="entry name" value="Sec-metab_biosynth-thioest"/>
</dbReference>
<dbReference type="PANTHER" id="PTHR23131">
    <property type="entry name" value="ENDORIBONUCLEASE LACTB2"/>
    <property type="match status" value="1"/>
</dbReference>
<proteinExistence type="predicted"/>
<dbReference type="EMBL" id="LAZR01045721">
    <property type="protein sequence ID" value="KKK98197.1"/>
    <property type="molecule type" value="Genomic_DNA"/>
</dbReference>
<dbReference type="InterPro" id="IPR036388">
    <property type="entry name" value="WH-like_DNA-bd_sf"/>
</dbReference>
<gene>
    <name evidence="2" type="ORF">LCGC14_2645180</name>
</gene>
<dbReference type="Gene3D" id="1.10.10.10">
    <property type="entry name" value="Winged helix-like DNA-binding domain superfamily/Winged helix DNA-binding domain"/>
    <property type="match status" value="1"/>
</dbReference>
<dbReference type="Gene3D" id="3.60.15.10">
    <property type="entry name" value="Ribonuclease Z/Hydroxyacylglutathione hydrolase-like"/>
    <property type="match status" value="1"/>
</dbReference>
<dbReference type="Pfam" id="PF00753">
    <property type="entry name" value="Lactamase_B"/>
    <property type="match status" value="1"/>
</dbReference>
<name>A0A0F8ZWI6_9ZZZZ</name>
<evidence type="ECO:0000259" key="1">
    <source>
        <dbReference type="Pfam" id="PF00753"/>
    </source>
</evidence>
<dbReference type="InterPro" id="IPR001279">
    <property type="entry name" value="Metallo-B-lactamas"/>
</dbReference>
<dbReference type="SUPFAM" id="SSF56281">
    <property type="entry name" value="Metallo-hydrolase/oxidoreductase"/>
    <property type="match status" value="1"/>
</dbReference>
<feature type="domain" description="Metallo-beta-lactamase" evidence="1">
    <location>
        <begin position="1"/>
        <end position="67"/>
    </location>
</feature>
<reference evidence="2" key="1">
    <citation type="journal article" date="2015" name="Nature">
        <title>Complex archaea that bridge the gap between prokaryotes and eukaryotes.</title>
        <authorList>
            <person name="Spang A."/>
            <person name="Saw J.H."/>
            <person name="Jorgensen S.L."/>
            <person name="Zaremba-Niedzwiedzka K."/>
            <person name="Martijn J."/>
            <person name="Lind A.E."/>
            <person name="van Eijk R."/>
            <person name="Schleper C."/>
            <person name="Guy L."/>
            <person name="Ettema T.J."/>
        </authorList>
    </citation>
    <scope>NUCLEOTIDE SEQUENCE</scope>
</reference>
<evidence type="ECO:0000313" key="2">
    <source>
        <dbReference type="EMBL" id="KKK98197.1"/>
    </source>
</evidence>
<organism evidence="2">
    <name type="scientific">marine sediment metagenome</name>
    <dbReference type="NCBI Taxonomy" id="412755"/>
    <lineage>
        <taxon>unclassified sequences</taxon>
        <taxon>metagenomes</taxon>
        <taxon>ecological metagenomes</taxon>
    </lineage>
</organism>